<proteinExistence type="predicted"/>
<name>A0A0D0KW61_AGRTU</name>
<protein>
    <submittedName>
        <fullName evidence="2">Pilus assembly protein PilZ</fullName>
    </submittedName>
</protein>
<comment type="caution">
    <text evidence="2">The sequence shown here is derived from an EMBL/GenBank/DDBJ whole genome shotgun (WGS) entry which is preliminary data.</text>
</comment>
<dbReference type="SUPFAM" id="SSF141371">
    <property type="entry name" value="PilZ domain-like"/>
    <property type="match status" value="1"/>
</dbReference>
<sequence length="111" mass="12210">MTSSLNMQNRNAGRSKTRIYGNVHYLNQTASGRVVDLSATGMALELEGPFAAAKGSRVKVESEDLGYIEGIVQWQRGSRLGLKLELSTNTLAQLSSYFRFFHDEVKPTLAG</sequence>
<evidence type="ECO:0000259" key="1">
    <source>
        <dbReference type="Pfam" id="PF07238"/>
    </source>
</evidence>
<dbReference type="GO" id="GO:0035438">
    <property type="term" value="F:cyclic-di-GMP binding"/>
    <property type="evidence" value="ECO:0007669"/>
    <property type="project" value="InterPro"/>
</dbReference>
<evidence type="ECO:0000313" key="2">
    <source>
        <dbReference type="EMBL" id="KIQ01442.1"/>
    </source>
</evidence>
<dbReference type="InterPro" id="IPR009875">
    <property type="entry name" value="PilZ_domain"/>
</dbReference>
<dbReference type="EMBL" id="JXQV01000013">
    <property type="protein sequence ID" value="KIQ01442.1"/>
    <property type="molecule type" value="Genomic_DNA"/>
</dbReference>
<organism evidence="2 3">
    <name type="scientific">Agrobacterium tumefaciens</name>
    <dbReference type="NCBI Taxonomy" id="358"/>
    <lineage>
        <taxon>Bacteria</taxon>
        <taxon>Pseudomonadati</taxon>
        <taxon>Pseudomonadota</taxon>
        <taxon>Alphaproteobacteria</taxon>
        <taxon>Hyphomicrobiales</taxon>
        <taxon>Rhizobiaceae</taxon>
        <taxon>Rhizobium/Agrobacterium group</taxon>
        <taxon>Agrobacterium</taxon>
        <taxon>Agrobacterium tumefaciens complex</taxon>
    </lineage>
</organism>
<dbReference type="OrthoDB" id="8479088at2"/>
<dbReference type="Pfam" id="PF07238">
    <property type="entry name" value="PilZ"/>
    <property type="match status" value="1"/>
</dbReference>
<gene>
    <name evidence="2" type="ORF">RU07_15220</name>
</gene>
<dbReference type="Gene3D" id="2.40.10.220">
    <property type="entry name" value="predicted glycosyltransferase like domains"/>
    <property type="match status" value="1"/>
</dbReference>
<dbReference type="AlphaFoldDB" id="A0A0D0KW61"/>
<accession>A0A0D0KW61</accession>
<dbReference type="Proteomes" id="UP000035017">
    <property type="component" value="Unassembled WGS sequence"/>
</dbReference>
<reference evidence="2 3" key="1">
    <citation type="submission" date="2014-12" db="EMBL/GenBank/DDBJ databases">
        <title>16Stimator: statistical estimation of ribosomal gene copy numbers from draft genome assemblies.</title>
        <authorList>
            <person name="Perisin M.A."/>
            <person name="Vetter M."/>
            <person name="Gilbert J.A."/>
            <person name="Bergelson J."/>
        </authorList>
    </citation>
    <scope>NUCLEOTIDE SEQUENCE [LARGE SCALE GENOMIC DNA]</scope>
    <source>
        <strain evidence="2 3">MEJ076</strain>
    </source>
</reference>
<evidence type="ECO:0000313" key="3">
    <source>
        <dbReference type="Proteomes" id="UP000035017"/>
    </source>
</evidence>
<feature type="domain" description="PilZ" evidence="1">
    <location>
        <begin position="8"/>
        <end position="98"/>
    </location>
</feature>